<organism evidence="2 3">
    <name type="scientific">Armillaria ostoyae</name>
    <name type="common">Armillaria root rot fungus</name>
    <dbReference type="NCBI Taxonomy" id="47428"/>
    <lineage>
        <taxon>Eukaryota</taxon>
        <taxon>Fungi</taxon>
        <taxon>Dikarya</taxon>
        <taxon>Basidiomycota</taxon>
        <taxon>Agaricomycotina</taxon>
        <taxon>Agaricomycetes</taxon>
        <taxon>Agaricomycetidae</taxon>
        <taxon>Agaricales</taxon>
        <taxon>Marasmiineae</taxon>
        <taxon>Physalacriaceae</taxon>
        <taxon>Armillaria</taxon>
    </lineage>
</organism>
<evidence type="ECO:0000256" key="1">
    <source>
        <dbReference type="ARBA" id="ARBA00007865"/>
    </source>
</evidence>
<gene>
    <name evidence="2" type="ORF">ARMOST_01356</name>
</gene>
<dbReference type="SUPFAM" id="SSF102198">
    <property type="entry name" value="Putative cyclase"/>
    <property type="match status" value="1"/>
</dbReference>
<dbReference type="PANTHER" id="PTHR31118">
    <property type="entry name" value="CYCLASE-LIKE PROTEIN 2"/>
    <property type="match status" value="1"/>
</dbReference>
<sequence>MVLAVRAVFPPSYDYYHGLVVVISSAENRWSVDDAGQDIALTIWIIGSLIIAATMTVQSIDLSYPLDPFNMSFYPGDPPYTCSPHATVPEHGYSVQALSLCTHTGTHVDAPSHFFAQAKSIDQIPSLPSYAPPLSSILSIGDRSDAIVLIRTDWCKHWGKPEYVNHPFLDADAARQLVARGVSAIGIDTLSPDETEGAANDFGVHQAILGAGGLIVENLKNLAAIPEGAFVNFVPLNLKDGDGSPVRAFAYVP</sequence>
<dbReference type="OrthoDB" id="7108654at2759"/>
<evidence type="ECO:0000313" key="3">
    <source>
        <dbReference type="Proteomes" id="UP000219338"/>
    </source>
</evidence>
<proteinExistence type="inferred from homology"/>
<dbReference type="PANTHER" id="PTHR31118:SF32">
    <property type="entry name" value="KYNURENINE FORMAMIDASE"/>
    <property type="match status" value="1"/>
</dbReference>
<dbReference type="STRING" id="47428.A0A284QNQ5"/>
<dbReference type="InterPro" id="IPR037175">
    <property type="entry name" value="KFase_sf"/>
</dbReference>
<dbReference type="Proteomes" id="UP000219338">
    <property type="component" value="Unassembled WGS sequence"/>
</dbReference>
<protein>
    <recommendedName>
        <fullName evidence="4">Cyclase family protein</fullName>
    </recommendedName>
</protein>
<dbReference type="InterPro" id="IPR007325">
    <property type="entry name" value="KFase/CYL"/>
</dbReference>
<dbReference type="GO" id="GO:0004061">
    <property type="term" value="F:arylformamidase activity"/>
    <property type="evidence" value="ECO:0007669"/>
    <property type="project" value="InterPro"/>
</dbReference>
<dbReference type="GO" id="GO:0019441">
    <property type="term" value="P:L-tryptophan catabolic process to kynurenine"/>
    <property type="evidence" value="ECO:0007669"/>
    <property type="project" value="InterPro"/>
</dbReference>
<dbReference type="Pfam" id="PF04199">
    <property type="entry name" value="Cyclase"/>
    <property type="match status" value="2"/>
</dbReference>
<comment type="similarity">
    <text evidence="1">Belongs to the Cyclase 1 superfamily.</text>
</comment>
<reference evidence="3" key="1">
    <citation type="journal article" date="2017" name="Nat. Ecol. Evol.">
        <title>Genome expansion and lineage-specific genetic innovations in the forest pathogenic fungi Armillaria.</title>
        <authorList>
            <person name="Sipos G."/>
            <person name="Prasanna A.N."/>
            <person name="Walter M.C."/>
            <person name="O'Connor E."/>
            <person name="Balint B."/>
            <person name="Krizsan K."/>
            <person name="Kiss B."/>
            <person name="Hess J."/>
            <person name="Varga T."/>
            <person name="Slot J."/>
            <person name="Riley R."/>
            <person name="Boka B."/>
            <person name="Rigling D."/>
            <person name="Barry K."/>
            <person name="Lee J."/>
            <person name="Mihaltcheva S."/>
            <person name="LaButti K."/>
            <person name="Lipzen A."/>
            <person name="Waldron R."/>
            <person name="Moloney N.M."/>
            <person name="Sperisen C."/>
            <person name="Kredics L."/>
            <person name="Vagvoelgyi C."/>
            <person name="Patrignani A."/>
            <person name="Fitzpatrick D."/>
            <person name="Nagy I."/>
            <person name="Doyle S."/>
            <person name="Anderson J.B."/>
            <person name="Grigoriev I.V."/>
            <person name="Gueldener U."/>
            <person name="Muensterkoetter M."/>
            <person name="Nagy L.G."/>
        </authorList>
    </citation>
    <scope>NUCLEOTIDE SEQUENCE [LARGE SCALE GENOMIC DNA]</scope>
    <source>
        <strain evidence="3">C18/9</strain>
    </source>
</reference>
<name>A0A284QNQ5_ARMOS</name>
<dbReference type="Gene3D" id="3.50.30.50">
    <property type="entry name" value="Putative cyclase"/>
    <property type="match status" value="2"/>
</dbReference>
<evidence type="ECO:0000313" key="2">
    <source>
        <dbReference type="EMBL" id="SJK98099.1"/>
    </source>
</evidence>
<accession>A0A284QNQ5</accession>
<dbReference type="EMBL" id="FUEG01000001">
    <property type="protein sequence ID" value="SJK98099.1"/>
    <property type="molecule type" value="Genomic_DNA"/>
</dbReference>
<dbReference type="AlphaFoldDB" id="A0A284QNQ5"/>
<keyword evidence="3" id="KW-1185">Reference proteome</keyword>
<evidence type="ECO:0008006" key="4">
    <source>
        <dbReference type="Google" id="ProtNLM"/>
    </source>
</evidence>
<dbReference type="OMA" id="THWGAPA"/>